<keyword evidence="6" id="KW-0479">Metal-binding</keyword>
<evidence type="ECO:0000313" key="13">
    <source>
        <dbReference type="EMBL" id="KAH0543679.1"/>
    </source>
</evidence>
<comment type="subunit">
    <text evidence="3">Homotetramer.</text>
</comment>
<evidence type="ECO:0000256" key="6">
    <source>
        <dbReference type="ARBA" id="ARBA00022723"/>
    </source>
</evidence>
<evidence type="ECO:0000256" key="3">
    <source>
        <dbReference type="ARBA" id="ARBA00011881"/>
    </source>
</evidence>
<dbReference type="Pfam" id="PF06437">
    <property type="entry name" value="ISN1"/>
    <property type="match status" value="2"/>
</dbReference>
<keyword evidence="9" id="KW-0067">ATP-binding</keyword>
<evidence type="ECO:0000256" key="10">
    <source>
        <dbReference type="ARBA" id="ARBA00022842"/>
    </source>
</evidence>
<comment type="cofactor">
    <cofactor evidence="1">
        <name>Mg(2+)</name>
        <dbReference type="ChEBI" id="CHEBI:18420"/>
    </cofactor>
</comment>
<evidence type="ECO:0000256" key="4">
    <source>
        <dbReference type="ARBA" id="ARBA00012894"/>
    </source>
</evidence>
<dbReference type="GO" id="GO:0005524">
    <property type="term" value="F:ATP binding"/>
    <property type="evidence" value="ECO:0007669"/>
    <property type="project" value="UniProtKB-KW"/>
</dbReference>
<keyword evidence="8" id="KW-0378">Hydrolase</keyword>
<evidence type="ECO:0000256" key="11">
    <source>
        <dbReference type="ARBA" id="ARBA00023080"/>
    </source>
</evidence>
<dbReference type="EC" id="3.1.3.99" evidence="4"/>
<comment type="catalytic activity">
    <reaction evidence="12">
        <text>IMP + H2O = inosine + phosphate</text>
        <dbReference type="Rhea" id="RHEA:27718"/>
        <dbReference type="ChEBI" id="CHEBI:15377"/>
        <dbReference type="ChEBI" id="CHEBI:17596"/>
        <dbReference type="ChEBI" id="CHEBI:43474"/>
        <dbReference type="ChEBI" id="CHEBI:58053"/>
        <dbReference type="EC" id="3.1.3.99"/>
    </reaction>
</comment>
<dbReference type="EMBL" id="JAGHQL010000028">
    <property type="protein sequence ID" value="KAH0543679.1"/>
    <property type="molecule type" value="Genomic_DNA"/>
</dbReference>
<evidence type="ECO:0000256" key="7">
    <source>
        <dbReference type="ARBA" id="ARBA00022741"/>
    </source>
</evidence>
<evidence type="ECO:0000313" key="14">
    <source>
        <dbReference type="Proteomes" id="UP000698800"/>
    </source>
</evidence>
<evidence type="ECO:0000256" key="1">
    <source>
        <dbReference type="ARBA" id="ARBA00001946"/>
    </source>
</evidence>
<comment type="caution">
    <text evidence="13">The sequence shown here is derived from an EMBL/GenBank/DDBJ whole genome shotgun (WGS) entry which is preliminary data.</text>
</comment>
<evidence type="ECO:0000256" key="2">
    <source>
        <dbReference type="ARBA" id="ARBA00005307"/>
    </source>
</evidence>
<dbReference type="GO" id="GO:0071590">
    <property type="term" value="P:nicotinamide riboside biosynthetic process"/>
    <property type="evidence" value="ECO:0007669"/>
    <property type="project" value="TreeGrafter"/>
</dbReference>
<keyword evidence="10" id="KW-0460">Magnesium</keyword>
<dbReference type="SUPFAM" id="SSF56784">
    <property type="entry name" value="HAD-like"/>
    <property type="match status" value="1"/>
</dbReference>
<evidence type="ECO:0000256" key="5">
    <source>
        <dbReference type="ARBA" id="ARBA00015544"/>
    </source>
</evidence>
<dbReference type="AlphaFoldDB" id="A0A9P8I0Y0"/>
<dbReference type="GO" id="GO:0071592">
    <property type="term" value="P:nicotinic acid riboside biosynthetic process"/>
    <property type="evidence" value="ECO:0007669"/>
    <property type="project" value="TreeGrafter"/>
</dbReference>
<reference evidence="13" key="1">
    <citation type="submission" date="2021-03" db="EMBL/GenBank/DDBJ databases">
        <title>Comparative genomics and phylogenomic investigation of the class Geoglossomycetes provide insights into ecological specialization and systematics.</title>
        <authorList>
            <person name="Melie T."/>
            <person name="Pirro S."/>
            <person name="Miller A.N."/>
            <person name="Quandt A."/>
        </authorList>
    </citation>
    <scope>NUCLEOTIDE SEQUENCE</scope>
    <source>
        <strain evidence="13">GBOQ0MN5Z8</strain>
    </source>
</reference>
<sequence>MAAMAHRRYAEIMRDVEELINGHIAHQRAGTQERSKLKLLVPSVGTFFTPLNLEAAFTYQDKQRFISSRRFVPPSFNDIRLILNTAQVIGLVKGGPLNLVTFDGDVTLYDDGESLTPGNPVIPRILGLLRWGTRIGIVTAAGYTDASRYYGRLHGLLEAIRDSKDLTPVQKQNLIVLGGESNYLFKFDIEDPNLLTFVPREEWELEEMKKWTEEDVKELLDVAEVALRDAVKCMQLNALVLRKERAVGIIPAEGHKFAREQLEETVLVTQKILEFSPVGRRLPFCAFNGNYARNETPPHLPLPIPNLYLGGNDVFVDIGDKSWGVLACQRFFGGIEGRKSMHVGDQFLSAGANDFKARLVCTTAWIANPAETVQLLDEIYIHSGR</sequence>
<keyword evidence="7" id="KW-0547">Nucleotide-binding</keyword>
<dbReference type="InterPro" id="IPR036412">
    <property type="entry name" value="HAD-like_sf"/>
</dbReference>
<proteinExistence type="inferred from homology"/>
<accession>A0A9P8I0Y0</accession>
<gene>
    <name evidence="13" type="primary">ISN1</name>
    <name evidence="13" type="ORF">FGG08_001994</name>
</gene>
<dbReference type="PANTHER" id="PTHR28213">
    <property type="entry name" value="IMP-SPECIFIC 5'-NUCLEOTIDASE 1"/>
    <property type="match status" value="1"/>
</dbReference>
<evidence type="ECO:0000256" key="8">
    <source>
        <dbReference type="ARBA" id="ARBA00022801"/>
    </source>
</evidence>
<dbReference type="GO" id="GO:0009117">
    <property type="term" value="P:nucleotide metabolic process"/>
    <property type="evidence" value="ECO:0007669"/>
    <property type="project" value="UniProtKB-KW"/>
</dbReference>
<dbReference type="PANTHER" id="PTHR28213:SF1">
    <property type="entry name" value="IMP-SPECIFIC 5'-NUCLEOTIDASE 1"/>
    <property type="match status" value="1"/>
</dbReference>
<comment type="similarity">
    <text evidence="2">Belongs to the ISN1 family.</text>
</comment>
<name>A0A9P8I0Y0_9PEZI</name>
<evidence type="ECO:0000256" key="12">
    <source>
        <dbReference type="ARBA" id="ARBA00047413"/>
    </source>
</evidence>
<keyword evidence="14" id="KW-1185">Reference proteome</keyword>
<keyword evidence="11" id="KW-0546">Nucleotide metabolism</keyword>
<dbReference type="Proteomes" id="UP000698800">
    <property type="component" value="Unassembled WGS sequence"/>
</dbReference>
<dbReference type="PIRSF" id="PIRSF028836">
    <property type="entry name" value="ISN1"/>
    <property type="match status" value="1"/>
</dbReference>
<dbReference type="OrthoDB" id="185373at2759"/>
<dbReference type="GO" id="GO:0000287">
    <property type="term" value="F:magnesium ion binding"/>
    <property type="evidence" value="ECO:0007669"/>
    <property type="project" value="InterPro"/>
</dbReference>
<dbReference type="GO" id="GO:0008253">
    <property type="term" value="F:5'-nucleotidase activity"/>
    <property type="evidence" value="ECO:0007669"/>
    <property type="project" value="InterPro"/>
</dbReference>
<organism evidence="13 14">
    <name type="scientific">Glutinoglossum americanum</name>
    <dbReference type="NCBI Taxonomy" id="1670608"/>
    <lineage>
        <taxon>Eukaryota</taxon>
        <taxon>Fungi</taxon>
        <taxon>Dikarya</taxon>
        <taxon>Ascomycota</taxon>
        <taxon>Pezizomycotina</taxon>
        <taxon>Geoglossomycetes</taxon>
        <taxon>Geoglossales</taxon>
        <taxon>Geoglossaceae</taxon>
        <taxon>Glutinoglossum</taxon>
    </lineage>
</organism>
<protein>
    <recommendedName>
        <fullName evidence="5">IMP-specific 5'-nucleotidase 1</fullName>
        <ecNumber evidence="4">3.1.3.99</ecNumber>
    </recommendedName>
</protein>
<dbReference type="InterPro" id="IPR009453">
    <property type="entry name" value="ISN1"/>
</dbReference>
<evidence type="ECO:0000256" key="9">
    <source>
        <dbReference type="ARBA" id="ARBA00022840"/>
    </source>
</evidence>
<dbReference type="GO" id="GO:0006190">
    <property type="term" value="P:inosine salvage"/>
    <property type="evidence" value="ECO:0007669"/>
    <property type="project" value="InterPro"/>
</dbReference>